<feature type="domain" description="Endonuclease/exonuclease/phosphatase" evidence="1">
    <location>
        <begin position="6"/>
        <end position="236"/>
    </location>
</feature>
<proteinExistence type="predicted"/>
<protein>
    <submittedName>
        <fullName evidence="2">Endonuclease</fullName>
    </submittedName>
</protein>
<dbReference type="GO" id="GO:0006506">
    <property type="term" value="P:GPI anchor biosynthetic process"/>
    <property type="evidence" value="ECO:0007669"/>
    <property type="project" value="TreeGrafter"/>
</dbReference>
<keyword evidence="2" id="KW-0378">Hydrolase</keyword>
<evidence type="ECO:0000259" key="1">
    <source>
        <dbReference type="Pfam" id="PF03372"/>
    </source>
</evidence>
<dbReference type="InterPro" id="IPR005135">
    <property type="entry name" value="Endo/exonuclease/phosphatase"/>
</dbReference>
<name>A0A2T9JGB0_9CAUL</name>
<dbReference type="SUPFAM" id="SSF56219">
    <property type="entry name" value="DNase I-like"/>
    <property type="match status" value="1"/>
</dbReference>
<dbReference type="PANTHER" id="PTHR14859">
    <property type="entry name" value="CALCOFLUOR WHITE HYPERSENSITIVE PROTEIN PRECURSOR"/>
    <property type="match status" value="1"/>
</dbReference>
<dbReference type="Pfam" id="PF03372">
    <property type="entry name" value="Exo_endo_phos"/>
    <property type="match status" value="1"/>
</dbReference>
<sequence length="248" mass="27519">MKLRLMTYNVHRCVGGDRRLDVERVAEVISAHEPDVVALQELDVGRLRTGHVDQAHRLAELLKMGFHFHPAMTVEEELYGDAILTHLPEKLIRSGPLPFYRAVPGLEPRGALWIEVMVGETPVQIINTHLGLIPQEQKRQAAALIGEGWMSSDRWKAPGVLLGDFNATPYSATYRLLKAAARDAQSLAAGWAKAPTATFPSTFPFMRIDHVFLTKGLKTVNVFSPYDALARVASDHLPLVVDLEIEEG</sequence>
<evidence type="ECO:0000313" key="3">
    <source>
        <dbReference type="Proteomes" id="UP000244913"/>
    </source>
</evidence>
<evidence type="ECO:0000313" key="2">
    <source>
        <dbReference type="EMBL" id="PVM82733.1"/>
    </source>
</evidence>
<gene>
    <name evidence="2" type="ORF">DDF65_10360</name>
</gene>
<dbReference type="Gene3D" id="3.60.10.10">
    <property type="entry name" value="Endonuclease/exonuclease/phosphatase"/>
    <property type="match status" value="1"/>
</dbReference>
<organism evidence="2 3">
    <name type="scientific">Caulobacter radicis</name>
    <dbReference type="NCBI Taxonomy" id="2172650"/>
    <lineage>
        <taxon>Bacteria</taxon>
        <taxon>Pseudomonadati</taxon>
        <taxon>Pseudomonadota</taxon>
        <taxon>Alphaproteobacteria</taxon>
        <taxon>Caulobacterales</taxon>
        <taxon>Caulobacteraceae</taxon>
        <taxon>Caulobacter</taxon>
    </lineage>
</organism>
<dbReference type="InterPro" id="IPR036691">
    <property type="entry name" value="Endo/exonu/phosph_ase_sf"/>
</dbReference>
<dbReference type="PANTHER" id="PTHR14859:SF15">
    <property type="entry name" value="ENDONUCLEASE_EXONUCLEASE_PHOSPHATASE DOMAIN-CONTAINING PROTEIN"/>
    <property type="match status" value="1"/>
</dbReference>
<dbReference type="InterPro" id="IPR051916">
    <property type="entry name" value="GPI-anchor_lipid_remodeler"/>
</dbReference>
<dbReference type="AlphaFoldDB" id="A0A2T9JGB0"/>
<comment type="caution">
    <text evidence="2">The sequence shown here is derived from an EMBL/GenBank/DDBJ whole genome shotgun (WGS) entry which is preliminary data.</text>
</comment>
<dbReference type="GO" id="GO:0004519">
    <property type="term" value="F:endonuclease activity"/>
    <property type="evidence" value="ECO:0007669"/>
    <property type="project" value="UniProtKB-KW"/>
</dbReference>
<keyword evidence="2" id="KW-0255">Endonuclease</keyword>
<keyword evidence="3" id="KW-1185">Reference proteome</keyword>
<dbReference type="EMBL" id="QDKP01000034">
    <property type="protein sequence ID" value="PVM82733.1"/>
    <property type="molecule type" value="Genomic_DNA"/>
</dbReference>
<keyword evidence="2" id="KW-0540">Nuclease</keyword>
<dbReference type="GO" id="GO:0016020">
    <property type="term" value="C:membrane"/>
    <property type="evidence" value="ECO:0007669"/>
    <property type="project" value="GOC"/>
</dbReference>
<dbReference type="RefSeq" id="WP_116566973.1">
    <property type="nucleotide sequence ID" value="NZ_QDKP01000034.1"/>
</dbReference>
<accession>A0A2T9JGB0</accession>
<dbReference type="Proteomes" id="UP000244913">
    <property type="component" value="Unassembled WGS sequence"/>
</dbReference>
<reference evidence="2 3" key="1">
    <citation type="submission" date="2018-04" db="EMBL/GenBank/DDBJ databases">
        <title>The genome sequence of Caulobacter sp. 736.</title>
        <authorList>
            <person name="Gao J."/>
            <person name="Sun J."/>
        </authorList>
    </citation>
    <scope>NUCLEOTIDE SEQUENCE [LARGE SCALE GENOMIC DNA]</scope>
    <source>
        <strain evidence="2 3">736</strain>
    </source>
</reference>